<evidence type="ECO:0000256" key="2">
    <source>
        <dbReference type="ARBA" id="ARBA00022771"/>
    </source>
</evidence>
<feature type="compositionally biased region" description="Low complexity" evidence="4">
    <location>
        <begin position="46"/>
        <end position="63"/>
    </location>
</feature>
<sequence length="256" mass="29362">MDNYSTQNFDSCMVAAANQQHDISQSVNSQSQAEQAQTQGNHDEQQQQQQQQQQQTKQTHQDQSNTQQNITLTPVRLPAILDGEHFTVTKVENSNVTVRCSYCHRCLNGNLKSTGNFLSHIKRVHPLLVDKIKGKSSQRRPAVVYVDSALNDKCSDNTRDEFVINKEESYDQPSDWNDSFTRRHTVEEQEPVTDQMRVTTHNSFVMEDEYDAIGRNVAAKLRNMRMDQRIIAEKLLNDILFEAQLGNLSRESNIHV</sequence>
<dbReference type="Proteomes" id="UP000008237">
    <property type="component" value="Unassembled WGS sequence"/>
</dbReference>
<proteinExistence type="predicted"/>
<evidence type="ECO:0000256" key="3">
    <source>
        <dbReference type="ARBA" id="ARBA00022833"/>
    </source>
</evidence>
<evidence type="ECO:0000256" key="1">
    <source>
        <dbReference type="ARBA" id="ARBA00022723"/>
    </source>
</evidence>
<dbReference type="AlphaFoldDB" id="E2BJP1"/>
<dbReference type="Pfam" id="PF02892">
    <property type="entry name" value="zf-BED"/>
    <property type="match status" value="1"/>
</dbReference>
<name>E2BJP1_HARSA</name>
<dbReference type="GO" id="GO:0008270">
    <property type="term" value="F:zinc ion binding"/>
    <property type="evidence" value="ECO:0007669"/>
    <property type="project" value="UniProtKB-KW"/>
</dbReference>
<accession>E2BJP1</accession>
<dbReference type="InterPro" id="IPR003656">
    <property type="entry name" value="Znf_BED"/>
</dbReference>
<feature type="compositionally biased region" description="Polar residues" evidence="4">
    <location>
        <begin position="20"/>
        <end position="36"/>
    </location>
</feature>
<evidence type="ECO:0000256" key="4">
    <source>
        <dbReference type="SAM" id="MobiDB-lite"/>
    </source>
</evidence>
<dbReference type="OMA" id="FDTCMID"/>
<dbReference type="EMBL" id="GL448604">
    <property type="protein sequence ID" value="EFN84099.1"/>
    <property type="molecule type" value="Genomic_DNA"/>
</dbReference>
<organism evidence="7">
    <name type="scientific">Harpegnathos saltator</name>
    <name type="common">Jerdon's jumping ant</name>
    <dbReference type="NCBI Taxonomy" id="610380"/>
    <lineage>
        <taxon>Eukaryota</taxon>
        <taxon>Metazoa</taxon>
        <taxon>Ecdysozoa</taxon>
        <taxon>Arthropoda</taxon>
        <taxon>Hexapoda</taxon>
        <taxon>Insecta</taxon>
        <taxon>Pterygota</taxon>
        <taxon>Neoptera</taxon>
        <taxon>Endopterygota</taxon>
        <taxon>Hymenoptera</taxon>
        <taxon>Apocrita</taxon>
        <taxon>Aculeata</taxon>
        <taxon>Formicoidea</taxon>
        <taxon>Formicidae</taxon>
        <taxon>Ponerinae</taxon>
        <taxon>Ponerini</taxon>
        <taxon>Harpegnathos</taxon>
    </lineage>
</organism>
<keyword evidence="7" id="KW-1185">Reference proteome</keyword>
<evidence type="ECO:0000259" key="5">
    <source>
        <dbReference type="Pfam" id="PF02892"/>
    </source>
</evidence>
<gene>
    <name evidence="6" type="ORF">EAI_00516</name>
</gene>
<dbReference type="InParanoid" id="E2BJP1"/>
<protein>
    <submittedName>
        <fullName evidence="6">Protein stand still</fullName>
    </submittedName>
</protein>
<keyword evidence="3" id="KW-0862">Zinc</keyword>
<evidence type="ECO:0000313" key="7">
    <source>
        <dbReference type="Proteomes" id="UP000008237"/>
    </source>
</evidence>
<feature type="domain" description="BED-type" evidence="5">
    <location>
        <begin position="93"/>
        <end position="126"/>
    </location>
</feature>
<keyword evidence="2" id="KW-0863">Zinc-finger</keyword>
<feature type="region of interest" description="Disordered" evidence="4">
    <location>
        <begin position="20"/>
        <end position="70"/>
    </location>
</feature>
<keyword evidence="1" id="KW-0479">Metal-binding</keyword>
<dbReference type="GO" id="GO:0003677">
    <property type="term" value="F:DNA binding"/>
    <property type="evidence" value="ECO:0007669"/>
    <property type="project" value="InterPro"/>
</dbReference>
<dbReference type="OrthoDB" id="7476629at2759"/>
<evidence type="ECO:0000313" key="6">
    <source>
        <dbReference type="EMBL" id="EFN84099.1"/>
    </source>
</evidence>
<reference evidence="6 7" key="1">
    <citation type="journal article" date="2010" name="Science">
        <title>Genomic comparison of the ants Camponotus floridanus and Harpegnathos saltator.</title>
        <authorList>
            <person name="Bonasio R."/>
            <person name="Zhang G."/>
            <person name="Ye C."/>
            <person name="Mutti N.S."/>
            <person name="Fang X."/>
            <person name="Qin N."/>
            <person name="Donahue G."/>
            <person name="Yang P."/>
            <person name="Li Q."/>
            <person name="Li C."/>
            <person name="Zhang P."/>
            <person name="Huang Z."/>
            <person name="Berger S.L."/>
            <person name="Reinberg D."/>
            <person name="Wang J."/>
            <person name="Liebig J."/>
        </authorList>
    </citation>
    <scope>NUCLEOTIDE SEQUENCE [LARGE SCALE GENOMIC DNA]</scope>
    <source>
        <strain evidence="6 7">R22 G/1</strain>
    </source>
</reference>